<dbReference type="Proteomes" id="UP000050791">
    <property type="component" value="Unassembled WGS sequence"/>
</dbReference>
<protein>
    <submittedName>
        <fullName evidence="2">Uncharacterized protein</fullName>
    </submittedName>
</protein>
<dbReference type="WBParaSite" id="SMTH1_99250.1">
    <property type="protein sequence ID" value="SMTH1_99250.1"/>
    <property type="gene ID" value="SMTH1_99250"/>
</dbReference>
<name>A0AA85C3I4_9TREM</name>
<sequence length="108" mass="12699">MRRVVIQCQHDDDIPIIMEIINSYGGSLIRPQSPQRFDMIHVDLSEENETTLSDFVKELQNELISIKCEKHVQIACDESNRFPTFNQIEHLLKACKTKMFRLCSYRIN</sequence>
<proteinExistence type="predicted"/>
<accession>A0AA85C3I4</accession>
<evidence type="ECO:0000313" key="2">
    <source>
        <dbReference type="WBParaSite" id="SMTH1_99250.1"/>
    </source>
</evidence>
<organism evidence="1 2">
    <name type="scientific">Schistosoma mattheei</name>
    <dbReference type="NCBI Taxonomy" id="31246"/>
    <lineage>
        <taxon>Eukaryota</taxon>
        <taxon>Metazoa</taxon>
        <taxon>Spiralia</taxon>
        <taxon>Lophotrochozoa</taxon>
        <taxon>Platyhelminthes</taxon>
        <taxon>Trematoda</taxon>
        <taxon>Digenea</taxon>
        <taxon>Strigeidida</taxon>
        <taxon>Schistosomatoidea</taxon>
        <taxon>Schistosomatidae</taxon>
        <taxon>Schistosoma</taxon>
    </lineage>
</organism>
<reference evidence="2" key="1">
    <citation type="submission" date="2023-11" db="UniProtKB">
        <authorList>
            <consortium name="WormBaseParasite"/>
        </authorList>
    </citation>
    <scope>IDENTIFICATION</scope>
</reference>
<evidence type="ECO:0000313" key="1">
    <source>
        <dbReference type="Proteomes" id="UP000050791"/>
    </source>
</evidence>
<dbReference type="AlphaFoldDB" id="A0AA85C3I4"/>